<evidence type="ECO:0000313" key="3">
    <source>
        <dbReference type="Proteomes" id="UP001523369"/>
    </source>
</evidence>
<comment type="caution">
    <text evidence="2">The sequence shown here is derived from an EMBL/GenBank/DDBJ whole genome shotgun (WGS) entry which is preliminary data.</text>
</comment>
<proteinExistence type="predicted"/>
<dbReference type="SUPFAM" id="SSF54975">
    <property type="entry name" value="Acylphosphatase/BLUF domain-like"/>
    <property type="match status" value="1"/>
</dbReference>
<evidence type="ECO:0000259" key="1">
    <source>
        <dbReference type="PROSITE" id="PS50925"/>
    </source>
</evidence>
<dbReference type="InterPro" id="IPR007024">
    <property type="entry name" value="BLUF_domain"/>
</dbReference>
<dbReference type="Proteomes" id="UP001523369">
    <property type="component" value="Unassembled WGS sequence"/>
</dbReference>
<sequence length="139" mass="15750">MGATQLIYRSRKNSLPPSGIFEIRDSARRNNAENDVTGVLLFNRDYFLQCLEGDAQVVTATFRTISGDTRHSEVTLIAVHDVAERSFPDWSMGLVDSTSPDLRVALRDVLPGYEFTPENLSEQTATELMRRMRTLNYAY</sequence>
<keyword evidence="3" id="KW-1185">Reference proteome</keyword>
<evidence type="ECO:0000313" key="2">
    <source>
        <dbReference type="EMBL" id="MCO8270082.1"/>
    </source>
</evidence>
<dbReference type="SMART" id="SM01034">
    <property type="entry name" value="BLUF"/>
    <property type="match status" value="1"/>
</dbReference>
<dbReference type="Gene3D" id="3.30.70.100">
    <property type="match status" value="1"/>
</dbReference>
<organism evidence="2 3">
    <name type="scientific">Paractinoplanes aksuensis</name>
    <dbReference type="NCBI Taxonomy" id="2939490"/>
    <lineage>
        <taxon>Bacteria</taxon>
        <taxon>Bacillati</taxon>
        <taxon>Actinomycetota</taxon>
        <taxon>Actinomycetes</taxon>
        <taxon>Micromonosporales</taxon>
        <taxon>Micromonosporaceae</taxon>
        <taxon>Paractinoplanes</taxon>
    </lineage>
</organism>
<gene>
    <name evidence="2" type="ORF">M1L60_05685</name>
</gene>
<feature type="domain" description="BLUF" evidence="1">
    <location>
        <begin position="3"/>
        <end position="93"/>
    </location>
</feature>
<reference evidence="2 3" key="1">
    <citation type="submission" date="2022-06" db="EMBL/GenBank/DDBJ databases">
        <title>New Species of the Genus Actinoplanes, ActinopZanes ferrugineus.</title>
        <authorList>
            <person name="Ding P."/>
        </authorList>
    </citation>
    <scope>NUCLEOTIDE SEQUENCE [LARGE SCALE GENOMIC DNA]</scope>
    <source>
        <strain evidence="2 3">TRM88003</strain>
    </source>
</reference>
<dbReference type="Pfam" id="PF04940">
    <property type="entry name" value="BLUF"/>
    <property type="match status" value="1"/>
</dbReference>
<dbReference type="RefSeq" id="WP_253236214.1">
    <property type="nucleotide sequence ID" value="NZ_JAMYJR010000003.1"/>
</dbReference>
<accession>A0ABT1DGZ6</accession>
<dbReference type="PROSITE" id="PS50925">
    <property type="entry name" value="BLUF"/>
    <property type="match status" value="1"/>
</dbReference>
<name>A0ABT1DGZ6_9ACTN</name>
<dbReference type="EMBL" id="JAMYJR010000003">
    <property type="protein sequence ID" value="MCO8270082.1"/>
    <property type="molecule type" value="Genomic_DNA"/>
</dbReference>
<protein>
    <submittedName>
        <fullName evidence="2">BLUF domain-containing protein</fullName>
    </submittedName>
</protein>
<dbReference type="InterPro" id="IPR036046">
    <property type="entry name" value="Acylphosphatase-like_dom_sf"/>
</dbReference>